<protein>
    <submittedName>
        <fullName evidence="2">Uncharacterized protein</fullName>
    </submittedName>
</protein>
<dbReference type="EMBL" id="DAKRPA010000128">
    <property type="protein sequence ID" value="DAZ97666.1"/>
    <property type="molecule type" value="Genomic_DNA"/>
</dbReference>
<dbReference type="InterPro" id="IPR043502">
    <property type="entry name" value="DNA/RNA_pol_sf"/>
</dbReference>
<reference evidence="2" key="2">
    <citation type="journal article" date="2023" name="Microbiol Resour">
        <title>Decontamination and Annotation of the Draft Genome Sequence of the Oomycete Lagenidium giganteum ARSEF 373.</title>
        <authorList>
            <person name="Morgan W.R."/>
            <person name="Tartar A."/>
        </authorList>
    </citation>
    <scope>NUCLEOTIDE SEQUENCE</scope>
    <source>
        <strain evidence="2">ARSEF 373</strain>
    </source>
</reference>
<comment type="caution">
    <text evidence="2">The sequence shown here is derived from an EMBL/GenBank/DDBJ whole genome shotgun (WGS) entry which is preliminary data.</text>
</comment>
<feature type="region of interest" description="Disordered" evidence="1">
    <location>
        <begin position="94"/>
        <end position="117"/>
    </location>
</feature>
<dbReference type="InterPro" id="IPR043128">
    <property type="entry name" value="Rev_trsase/Diguanyl_cyclase"/>
</dbReference>
<dbReference type="AlphaFoldDB" id="A0AAV2YTQ7"/>
<evidence type="ECO:0000313" key="3">
    <source>
        <dbReference type="Proteomes" id="UP001146120"/>
    </source>
</evidence>
<dbReference type="Proteomes" id="UP001146120">
    <property type="component" value="Unassembled WGS sequence"/>
</dbReference>
<organism evidence="2 3">
    <name type="scientific">Lagenidium giganteum</name>
    <dbReference type="NCBI Taxonomy" id="4803"/>
    <lineage>
        <taxon>Eukaryota</taxon>
        <taxon>Sar</taxon>
        <taxon>Stramenopiles</taxon>
        <taxon>Oomycota</taxon>
        <taxon>Peronosporomycetes</taxon>
        <taxon>Pythiales</taxon>
        <taxon>Pythiaceae</taxon>
    </lineage>
</organism>
<dbReference type="SUPFAM" id="SSF56672">
    <property type="entry name" value="DNA/RNA polymerases"/>
    <property type="match status" value="1"/>
</dbReference>
<keyword evidence="3" id="KW-1185">Reference proteome</keyword>
<evidence type="ECO:0000313" key="2">
    <source>
        <dbReference type="EMBL" id="DAZ97666.1"/>
    </source>
</evidence>
<dbReference type="Gene3D" id="3.30.70.270">
    <property type="match status" value="1"/>
</dbReference>
<name>A0AAV2YTQ7_9STRA</name>
<feature type="compositionally biased region" description="Polar residues" evidence="1">
    <location>
        <begin position="101"/>
        <end position="117"/>
    </location>
</feature>
<gene>
    <name evidence="2" type="ORF">N0F65_009667</name>
</gene>
<sequence>MSLQPPSSIWEYSVLPMVSALATMHRLTPSIFCDLSHAKTFYDDTYVVTKSQVLGEHLSALRQVFEGPKQYKLNVTIANCVLCKQNSVLGQLRGPRRCSDGSRQGSSNLKLANSTDT</sequence>
<accession>A0AAV2YTQ7</accession>
<evidence type="ECO:0000256" key="1">
    <source>
        <dbReference type="SAM" id="MobiDB-lite"/>
    </source>
</evidence>
<proteinExistence type="predicted"/>
<reference evidence="2" key="1">
    <citation type="submission" date="2022-11" db="EMBL/GenBank/DDBJ databases">
        <authorList>
            <person name="Morgan W.R."/>
            <person name="Tartar A."/>
        </authorList>
    </citation>
    <scope>NUCLEOTIDE SEQUENCE</scope>
    <source>
        <strain evidence="2">ARSEF 373</strain>
    </source>
</reference>